<name>A0A9D1TKA1_9BACI</name>
<proteinExistence type="predicted"/>
<dbReference type="EMBL" id="DXHX01000123">
    <property type="protein sequence ID" value="HIV75025.1"/>
    <property type="molecule type" value="Genomic_DNA"/>
</dbReference>
<dbReference type="NCBIfam" id="TIGR02858">
    <property type="entry name" value="spore_III_AA"/>
    <property type="match status" value="1"/>
</dbReference>
<keyword evidence="1" id="KW-0547">Nucleotide-binding</keyword>
<evidence type="ECO:0000313" key="5">
    <source>
        <dbReference type="Proteomes" id="UP000823937"/>
    </source>
</evidence>
<dbReference type="Gene3D" id="3.40.50.300">
    <property type="entry name" value="P-loop containing nucleotide triphosphate hydrolases"/>
    <property type="match status" value="1"/>
</dbReference>
<evidence type="ECO:0000256" key="1">
    <source>
        <dbReference type="ARBA" id="ARBA00022741"/>
    </source>
</evidence>
<dbReference type="Proteomes" id="UP000823937">
    <property type="component" value="Unassembled WGS sequence"/>
</dbReference>
<dbReference type="InterPro" id="IPR045735">
    <property type="entry name" value="Spore_III_AA_AAA+_ATPase"/>
</dbReference>
<dbReference type="AlphaFoldDB" id="A0A9D1TKA1"/>
<dbReference type="Pfam" id="PF19568">
    <property type="entry name" value="Spore_III_AA"/>
    <property type="match status" value="1"/>
</dbReference>
<dbReference type="InterPro" id="IPR027417">
    <property type="entry name" value="P-loop_NTPase"/>
</dbReference>
<dbReference type="PANTHER" id="PTHR20953:SF3">
    <property type="entry name" value="P-LOOP CONTAINING NUCLEOSIDE TRIPHOSPHATE HYDROLASES SUPERFAMILY PROTEIN"/>
    <property type="match status" value="1"/>
</dbReference>
<dbReference type="GO" id="GO:0005524">
    <property type="term" value="F:ATP binding"/>
    <property type="evidence" value="ECO:0007669"/>
    <property type="project" value="UniProtKB-KW"/>
</dbReference>
<reference evidence="4" key="1">
    <citation type="journal article" date="2021" name="PeerJ">
        <title>Extensive microbial diversity within the chicken gut microbiome revealed by metagenomics and culture.</title>
        <authorList>
            <person name="Gilroy R."/>
            <person name="Ravi A."/>
            <person name="Getino M."/>
            <person name="Pursley I."/>
            <person name="Horton D.L."/>
            <person name="Alikhan N.F."/>
            <person name="Baker D."/>
            <person name="Gharbi K."/>
            <person name="Hall N."/>
            <person name="Watson M."/>
            <person name="Adriaenssens E.M."/>
            <person name="Foster-Nyarko E."/>
            <person name="Jarju S."/>
            <person name="Secka A."/>
            <person name="Antonio M."/>
            <person name="Oren A."/>
            <person name="Chaudhuri R.R."/>
            <person name="La Ragione R."/>
            <person name="Hildebrand F."/>
            <person name="Pallen M.J."/>
        </authorList>
    </citation>
    <scope>NUCLEOTIDE SEQUENCE</scope>
    <source>
        <strain evidence="4">CHK169-2315</strain>
    </source>
</reference>
<evidence type="ECO:0000256" key="2">
    <source>
        <dbReference type="ARBA" id="ARBA00022840"/>
    </source>
</evidence>
<dbReference type="CDD" id="cd00009">
    <property type="entry name" value="AAA"/>
    <property type="match status" value="1"/>
</dbReference>
<sequence>MEKIFQLFSPNVKKMLEEKVYNQSNQLEEIRLRIQKPIELNFFQNYLLLEDYPFTEQERMYFLRQLTNHSIYRMEEPFKQGFLTISGGHRIGFSGEVLTDEKRIKEATFFNIRIAQEIKGISKPLLKNIREGNTLQHTIIFGAPQTGKTTLLRDLAKQISDSEIIPQKVAIVDERSELAACKNGIPQLDIGVRTDIMDNCLKQFGMFMMIRSMSPQILIIDEIGSKEDVQAISEAIRTGVTIICTAHSNDIEELMERPQLKSLFEQQLFQRFVHVTREANGAFTFTTFHKENEKLDFYKVHKR</sequence>
<gene>
    <name evidence="4" type="primary">spoIIIAA</name>
    <name evidence="4" type="ORF">H9895_08120</name>
</gene>
<reference evidence="4" key="2">
    <citation type="submission" date="2021-04" db="EMBL/GenBank/DDBJ databases">
        <authorList>
            <person name="Gilroy R."/>
        </authorList>
    </citation>
    <scope>NUCLEOTIDE SEQUENCE</scope>
    <source>
        <strain evidence="4">CHK169-2315</strain>
    </source>
</reference>
<keyword evidence="2" id="KW-0067">ATP-binding</keyword>
<dbReference type="SUPFAM" id="SSF52540">
    <property type="entry name" value="P-loop containing nucleoside triphosphate hydrolases"/>
    <property type="match status" value="1"/>
</dbReference>
<comment type="caution">
    <text evidence="4">The sequence shown here is derived from an EMBL/GenBank/DDBJ whole genome shotgun (WGS) entry which is preliminary data.</text>
</comment>
<protein>
    <submittedName>
        <fullName evidence="4">Stage III sporulation protein AA</fullName>
    </submittedName>
</protein>
<evidence type="ECO:0000259" key="3">
    <source>
        <dbReference type="SMART" id="SM00382"/>
    </source>
</evidence>
<dbReference type="SMART" id="SM00382">
    <property type="entry name" value="AAA"/>
    <property type="match status" value="1"/>
</dbReference>
<feature type="domain" description="AAA+ ATPase" evidence="3">
    <location>
        <begin position="134"/>
        <end position="274"/>
    </location>
</feature>
<accession>A0A9D1TKA1</accession>
<dbReference type="PANTHER" id="PTHR20953">
    <property type="entry name" value="KINASE-RELATED"/>
    <property type="match status" value="1"/>
</dbReference>
<evidence type="ECO:0000313" key="4">
    <source>
        <dbReference type="EMBL" id="HIV75025.1"/>
    </source>
</evidence>
<dbReference type="InterPro" id="IPR014217">
    <property type="entry name" value="Spore_III_AA"/>
</dbReference>
<dbReference type="InterPro" id="IPR003593">
    <property type="entry name" value="AAA+_ATPase"/>
</dbReference>
<organism evidence="4 5">
    <name type="scientific">Candidatus Pseudogracilibacillus intestinigallinarum</name>
    <dbReference type="NCBI Taxonomy" id="2838742"/>
    <lineage>
        <taxon>Bacteria</taxon>
        <taxon>Bacillati</taxon>
        <taxon>Bacillota</taxon>
        <taxon>Bacilli</taxon>
        <taxon>Bacillales</taxon>
        <taxon>Bacillaceae</taxon>
        <taxon>Pseudogracilibacillus</taxon>
    </lineage>
</organism>